<dbReference type="SUPFAM" id="SSF51182">
    <property type="entry name" value="RmlC-like cupins"/>
    <property type="match status" value="1"/>
</dbReference>
<dbReference type="PANTHER" id="PTHR43280:SF34">
    <property type="entry name" value="ARAC-FAMILY TRANSCRIPTIONAL REGULATOR"/>
    <property type="match status" value="1"/>
</dbReference>
<dbReference type="SUPFAM" id="SSF46689">
    <property type="entry name" value="Homeodomain-like"/>
    <property type="match status" value="1"/>
</dbReference>
<keyword evidence="2" id="KW-0238">DNA-binding</keyword>
<sequence length="289" mass="34133">MIKLKQFQSLVIHDYAEESFHLPSHSHTYYELIYIFSGRGEHFVNSIKNKYSRGDVFVLSPNDEHYFDIVEYTHFIFIKFTENYFQDGALYKNSGIIKISPVEFMKIKFLKETKIALSDAQKTMMKNIMENIAYYNLKSPSNIMPSSIIYTHILAVFGIIQETMKNEINAIQNQELDKDSLISFIHENIYFPEKIRANHLSGEFNISTNYFSMWFKRNFGMNLSQYANRYKIELIKKRLIANRKSIKEISLEFNFADASHFSKFFKNCTKMSPSQYKKNHPQNNKEGDQ</sequence>
<keyword evidence="3" id="KW-0804">Transcription</keyword>
<comment type="caution">
    <text evidence="5">The sequence shown here is derived from an EMBL/GenBank/DDBJ whole genome shotgun (WGS) entry which is preliminary data.</text>
</comment>
<keyword evidence="1" id="KW-0805">Transcription regulation</keyword>
<dbReference type="InterPro" id="IPR011051">
    <property type="entry name" value="RmlC_Cupin_sf"/>
</dbReference>
<organism evidence="5 6">
    <name type="scientific">Zunongwangia endophytica</name>
    <dbReference type="NCBI Taxonomy" id="1808945"/>
    <lineage>
        <taxon>Bacteria</taxon>
        <taxon>Pseudomonadati</taxon>
        <taxon>Bacteroidota</taxon>
        <taxon>Flavobacteriia</taxon>
        <taxon>Flavobacteriales</taxon>
        <taxon>Flavobacteriaceae</taxon>
        <taxon>Zunongwangia</taxon>
    </lineage>
</organism>
<evidence type="ECO:0000256" key="1">
    <source>
        <dbReference type="ARBA" id="ARBA00023015"/>
    </source>
</evidence>
<dbReference type="Pfam" id="PF12833">
    <property type="entry name" value="HTH_18"/>
    <property type="match status" value="1"/>
</dbReference>
<evidence type="ECO:0000259" key="4">
    <source>
        <dbReference type="PROSITE" id="PS01124"/>
    </source>
</evidence>
<dbReference type="InterPro" id="IPR009057">
    <property type="entry name" value="Homeodomain-like_sf"/>
</dbReference>
<evidence type="ECO:0000313" key="6">
    <source>
        <dbReference type="Proteomes" id="UP001595793"/>
    </source>
</evidence>
<protein>
    <submittedName>
        <fullName evidence="5">Helix-turn-helix domain-containing protein</fullName>
    </submittedName>
</protein>
<gene>
    <name evidence="5" type="ORF">ACFOS1_14070</name>
</gene>
<dbReference type="Pfam" id="PF07883">
    <property type="entry name" value="Cupin_2"/>
    <property type="match status" value="1"/>
</dbReference>
<dbReference type="InterPro" id="IPR018060">
    <property type="entry name" value="HTH_AraC"/>
</dbReference>
<dbReference type="Gene3D" id="2.60.120.10">
    <property type="entry name" value="Jelly Rolls"/>
    <property type="match status" value="1"/>
</dbReference>
<dbReference type="Gene3D" id="1.10.10.60">
    <property type="entry name" value="Homeodomain-like"/>
    <property type="match status" value="2"/>
</dbReference>
<keyword evidence="6" id="KW-1185">Reference proteome</keyword>
<dbReference type="EMBL" id="JBHSAS010000010">
    <property type="protein sequence ID" value="MFC4028539.1"/>
    <property type="molecule type" value="Genomic_DNA"/>
</dbReference>
<dbReference type="SMART" id="SM00342">
    <property type="entry name" value="HTH_ARAC"/>
    <property type="match status" value="1"/>
</dbReference>
<evidence type="ECO:0000256" key="2">
    <source>
        <dbReference type="ARBA" id="ARBA00023125"/>
    </source>
</evidence>
<dbReference type="InterPro" id="IPR014710">
    <property type="entry name" value="RmlC-like_jellyroll"/>
</dbReference>
<dbReference type="PROSITE" id="PS00041">
    <property type="entry name" value="HTH_ARAC_FAMILY_1"/>
    <property type="match status" value="1"/>
</dbReference>
<feature type="domain" description="HTH araC/xylS-type" evidence="4">
    <location>
        <begin position="179"/>
        <end position="279"/>
    </location>
</feature>
<dbReference type="PROSITE" id="PS01124">
    <property type="entry name" value="HTH_ARAC_FAMILY_2"/>
    <property type="match status" value="1"/>
</dbReference>
<evidence type="ECO:0000313" key="5">
    <source>
        <dbReference type="EMBL" id="MFC4028539.1"/>
    </source>
</evidence>
<proteinExistence type="predicted"/>
<name>A0ABV8HCJ9_9FLAO</name>
<dbReference type="RefSeq" id="WP_290232433.1">
    <property type="nucleotide sequence ID" value="NZ_JAUFPZ010000002.1"/>
</dbReference>
<dbReference type="Proteomes" id="UP001595793">
    <property type="component" value="Unassembled WGS sequence"/>
</dbReference>
<dbReference type="PANTHER" id="PTHR43280">
    <property type="entry name" value="ARAC-FAMILY TRANSCRIPTIONAL REGULATOR"/>
    <property type="match status" value="1"/>
</dbReference>
<accession>A0ABV8HCJ9</accession>
<reference evidence="6" key="1">
    <citation type="journal article" date="2019" name="Int. J. Syst. Evol. Microbiol.">
        <title>The Global Catalogue of Microorganisms (GCM) 10K type strain sequencing project: providing services to taxonomists for standard genome sequencing and annotation.</title>
        <authorList>
            <consortium name="The Broad Institute Genomics Platform"/>
            <consortium name="The Broad Institute Genome Sequencing Center for Infectious Disease"/>
            <person name="Wu L."/>
            <person name="Ma J."/>
        </authorList>
    </citation>
    <scope>NUCLEOTIDE SEQUENCE [LARGE SCALE GENOMIC DNA]</scope>
    <source>
        <strain evidence="6">CECT 9128</strain>
    </source>
</reference>
<evidence type="ECO:0000256" key="3">
    <source>
        <dbReference type="ARBA" id="ARBA00023163"/>
    </source>
</evidence>
<dbReference type="InterPro" id="IPR013096">
    <property type="entry name" value="Cupin_2"/>
</dbReference>
<dbReference type="InterPro" id="IPR018062">
    <property type="entry name" value="HTH_AraC-typ_CS"/>
</dbReference>